<evidence type="ECO:0000313" key="4">
    <source>
        <dbReference type="Proteomes" id="UP001213000"/>
    </source>
</evidence>
<dbReference type="Gene3D" id="1.10.510.10">
    <property type="entry name" value="Transferase(Phosphotransferase) domain 1"/>
    <property type="match status" value="1"/>
</dbReference>
<dbReference type="PRINTS" id="PR00109">
    <property type="entry name" value="TYRKINASE"/>
</dbReference>
<dbReference type="InterPro" id="IPR011009">
    <property type="entry name" value="Kinase-like_dom_sf"/>
</dbReference>
<feature type="compositionally biased region" description="Polar residues" evidence="1">
    <location>
        <begin position="1"/>
        <end position="25"/>
    </location>
</feature>
<dbReference type="SMART" id="SM00220">
    <property type="entry name" value="S_TKc"/>
    <property type="match status" value="1"/>
</dbReference>
<dbReference type="InterPro" id="IPR008271">
    <property type="entry name" value="Ser/Thr_kinase_AS"/>
</dbReference>
<feature type="domain" description="Protein kinase" evidence="2">
    <location>
        <begin position="119"/>
        <end position="380"/>
    </location>
</feature>
<accession>A0AAD5VMA2</accession>
<dbReference type="GO" id="GO:0005524">
    <property type="term" value="F:ATP binding"/>
    <property type="evidence" value="ECO:0007669"/>
    <property type="project" value="InterPro"/>
</dbReference>
<dbReference type="PROSITE" id="PS50011">
    <property type="entry name" value="PROTEIN_KINASE_DOM"/>
    <property type="match status" value="1"/>
</dbReference>
<dbReference type="InterPro" id="IPR000719">
    <property type="entry name" value="Prot_kinase_dom"/>
</dbReference>
<gene>
    <name evidence="3" type="ORF">NP233_g8570</name>
</gene>
<sequence length="426" mass="47468">MGTSHSKSKPADQQSKLSTLTIRSTQTRDAKSMDLEDMPSDYQTASRILSELVKERSTRRTLAQLKGEEAQAMADFLNRVLEREDLEGANKKDVLHTLASLSRTAKVFPRCLRLLDVDCDFASPDYTSNFSEIYRGTYKGENVCVKAICKNKAGYTYEQLLKVHAREAILSAHMWHDNILPFYGVFLGEDEISQVCIISPWMDCGNLLDYVKSNPGVPLAPLMADMSSGLEYMHRLDILHSDLKAKNVLVSKEGRAVLADFGASHVTTATKTGTTVGDANWMAPELLAGDISNPTKDTDVWSFACTCYELIGGGAKPFYQFSNITALGKAFKDGGAFPIRPSGKHSVQDDTIWRELEKCWRLKPKKRPTAPQLLEFYSGIVPKDSLPQISRPDKGIRVDRTKIDDVLVLKLLQEIQLKASLPKRSN</sequence>
<feature type="region of interest" description="Disordered" evidence="1">
    <location>
        <begin position="1"/>
        <end position="35"/>
    </location>
</feature>
<name>A0AAD5VMA2_9AGAR</name>
<dbReference type="PANTHER" id="PTHR44329">
    <property type="entry name" value="SERINE/THREONINE-PROTEIN KINASE TNNI3K-RELATED"/>
    <property type="match status" value="1"/>
</dbReference>
<evidence type="ECO:0000259" key="2">
    <source>
        <dbReference type="PROSITE" id="PS50011"/>
    </source>
</evidence>
<evidence type="ECO:0000313" key="3">
    <source>
        <dbReference type="EMBL" id="KAJ3564013.1"/>
    </source>
</evidence>
<keyword evidence="4" id="KW-1185">Reference proteome</keyword>
<dbReference type="EMBL" id="JANIEX010000702">
    <property type="protein sequence ID" value="KAJ3564013.1"/>
    <property type="molecule type" value="Genomic_DNA"/>
</dbReference>
<reference evidence="3" key="1">
    <citation type="submission" date="2022-07" db="EMBL/GenBank/DDBJ databases">
        <title>Genome Sequence of Leucocoprinus birnbaumii.</title>
        <authorList>
            <person name="Buettner E."/>
        </authorList>
    </citation>
    <scope>NUCLEOTIDE SEQUENCE</scope>
    <source>
        <strain evidence="3">VT141</strain>
    </source>
</reference>
<protein>
    <recommendedName>
        <fullName evidence="2">Protein kinase domain-containing protein</fullName>
    </recommendedName>
</protein>
<proteinExistence type="predicted"/>
<dbReference type="Proteomes" id="UP001213000">
    <property type="component" value="Unassembled WGS sequence"/>
</dbReference>
<dbReference type="Pfam" id="PF07714">
    <property type="entry name" value="PK_Tyr_Ser-Thr"/>
    <property type="match status" value="1"/>
</dbReference>
<dbReference type="GO" id="GO:0004674">
    <property type="term" value="F:protein serine/threonine kinase activity"/>
    <property type="evidence" value="ECO:0007669"/>
    <property type="project" value="TreeGrafter"/>
</dbReference>
<dbReference type="SUPFAM" id="SSF56112">
    <property type="entry name" value="Protein kinase-like (PK-like)"/>
    <property type="match status" value="1"/>
</dbReference>
<dbReference type="AlphaFoldDB" id="A0AAD5VMA2"/>
<organism evidence="3 4">
    <name type="scientific">Leucocoprinus birnbaumii</name>
    <dbReference type="NCBI Taxonomy" id="56174"/>
    <lineage>
        <taxon>Eukaryota</taxon>
        <taxon>Fungi</taxon>
        <taxon>Dikarya</taxon>
        <taxon>Basidiomycota</taxon>
        <taxon>Agaricomycotina</taxon>
        <taxon>Agaricomycetes</taxon>
        <taxon>Agaricomycetidae</taxon>
        <taxon>Agaricales</taxon>
        <taxon>Agaricineae</taxon>
        <taxon>Agaricaceae</taxon>
        <taxon>Leucocoprinus</taxon>
    </lineage>
</organism>
<comment type="caution">
    <text evidence="3">The sequence shown here is derived from an EMBL/GenBank/DDBJ whole genome shotgun (WGS) entry which is preliminary data.</text>
</comment>
<dbReference type="InterPro" id="IPR051681">
    <property type="entry name" value="Ser/Thr_Kinases-Pseudokinases"/>
</dbReference>
<dbReference type="PROSITE" id="PS00108">
    <property type="entry name" value="PROTEIN_KINASE_ST"/>
    <property type="match status" value="1"/>
</dbReference>
<dbReference type="InterPro" id="IPR001245">
    <property type="entry name" value="Ser-Thr/Tyr_kinase_cat_dom"/>
</dbReference>
<evidence type="ECO:0000256" key="1">
    <source>
        <dbReference type="SAM" id="MobiDB-lite"/>
    </source>
</evidence>